<dbReference type="EMBL" id="VSRR010003704">
    <property type="protein sequence ID" value="MPC37165.1"/>
    <property type="molecule type" value="Genomic_DNA"/>
</dbReference>
<name>A0A5B7EUR9_PORTR</name>
<evidence type="ECO:0000313" key="2">
    <source>
        <dbReference type="Proteomes" id="UP000324222"/>
    </source>
</evidence>
<dbReference type="AlphaFoldDB" id="A0A5B7EUR9"/>
<sequence length="60" mass="6778">MIYKGCQAYHVRDYSGRPDRTPGSGRQLLPPPCCGRDSHSISVNMGSSHEWEFLVFTVSY</sequence>
<accession>A0A5B7EUR9</accession>
<organism evidence="1 2">
    <name type="scientific">Portunus trituberculatus</name>
    <name type="common">Swimming crab</name>
    <name type="synonym">Neptunus trituberculatus</name>
    <dbReference type="NCBI Taxonomy" id="210409"/>
    <lineage>
        <taxon>Eukaryota</taxon>
        <taxon>Metazoa</taxon>
        <taxon>Ecdysozoa</taxon>
        <taxon>Arthropoda</taxon>
        <taxon>Crustacea</taxon>
        <taxon>Multicrustacea</taxon>
        <taxon>Malacostraca</taxon>
        <taxon>Eumalacostraca</taxon>
        <taxon>Eucarida</taxon>
        <taxon>Decapoda</taxon>
        <taxon>Pleocyemata</taxon>
        <taxon>Brachyura</taxon>
        <taxon>Eubrachyura</taxon>
        <taxon>Portunoidea</taxon>
        <taxon>Portunidae</taxon>
        <taxon>Portuninae</taxon>
        <taxon>Portunus</taxon>
    </lineage>
</organism>
<protein>
    <submittedName>
        <fullName evidence="1">Uncharacterized protein</fullName>
    </submittedName>
</protein>
<evidence type="ECO:0000313" key="1">
    <source>
        <dbReference type="EMBL" id="MPC37165.1"/>
    </source>
</evidence>
<dbReference type="Proteomes" id="UP000324222">
    <property type="component" value="Unassembled WGS sequence"/>
</dbReference>
<keyword evidence="2" id="KW-1185">Reference proteome</keyword>
<gene>
    <name evidence="1" type="ORF">E2C01_030638</name>
</gene>
<comment type="caution">
    <text evidence="1">The sequence shown here is derived from an EMBL/GenBank/DDBJ whole genome shotgun (WGS) entry which is preliminary data.</text>
</comment>
<reference evidence="1 2" key="1">
    <citation type="submission" date="2019-05" db="EMBL/GenBank/DDBJ databases">
        <title>Another draft genome of Portunus trituberculatus and its Hox gene families provides insights of decapod evolution.</title>
        <authorList>
            <person name="Jeong J.-H."/>
            <person name="Song I."/>
            <person name="Kim S."/>
            <person name="Choi T."/>
            <person name="Kim D."/>
            <person name="Ryu S."/>
            <person name="Kim W."/>
        </authorList>
    </citation>
    <scope>NUCLEOTIDE SEQUENCE [LARGE SCALE GENOMIC DNA]</scope>
    <source>
        <tissue evidence="1">Muscle</tissue>
    </source>
</reference>
<proteinExistence type="predicted"/>